<name>A0AAV4VKT6_9ARAC</name>
<sequence>MSIIMSPFTIIYWREKKALKRCSRVLLIKALRTMLLLLKTSFQTIKRGAFSSKIPSVPPSPEERVTGGRGFRTSFLGDKRNRRSLTRDSPRDKLPECF</sequence>
<protein>
    <submittedName>
        <fullName evidence="2">Uncharacterized protein</fullName>
    </submittedName>
</protein>
<accession>A0AAV4VKT6</accession>
<feature type="compositionally biased region" description="Basic and acidic residues" evidence="1">
    <location>
        <begin position="85"/>
        <end position="98"/>
    </location>
</feature>
<dbReference type="EMBL" id="BPLQ01013135">
    <property type="protein sequence ID" value="GIY70143.1"/>
    <property type="molecule type" value="Genomic_DNA"/>
</dbReference>
<evidence type="ECO:0000256" key="1">
    <source>
        <dbReference type="SAM" id="MobiDB-lite"/>
    </source>
</evidence>
<dbReference type="Proteomes" id="UP001054837">
    <property type="component" value="Unassembled WGS sequence"/>
</dbReference>
<dbReference type="AlphaFoldDB" id="A0AAV4VKT6"/>
<reference evidence="2 3" key="1">
    <citation type="submission" date="2021-06" db="EMBL/GenBank/DDBJ databases">
        <title>Caerostris darwini draft genome.</title>
        <authorList>
            <person name="Kono N."/>
            <person name="Arakawa K."/>
        </authorList>
    </citation>
    <scope>NUCLEOTIDE SEQUENCE [LARGE SCALE GENOMIC DNA]</scope>
</reference>
<evidence type="ECO:0000313" key="3">
    <source>
        <dbReference type="Proteomes" id="UP001054837"/>
    </source>
</evidence>
<feature type="region of interest" description="Disordered" evidence="1">
    <location>
        <begin position="53"/>
        <end position="98"/>
    </location>
</feature>
<proteinExistence type="predicted"/>
<evidence type="ECO:0000313" key="2">
    <source>
        <dbReference type="EMBL" id="GIY70143.1"/>
    </source>
</evidence>
<comment type="caution">
    <text evidence="2">The sequence shown here is derived from an EMBL/GenBank/DDBJ whole genome shotgun (WGS) entry which is preliminary data.</text>
</comment>
<keyword evidence="3" id="KW-1185">Reference proteome</keyword>
<gene>
    <name evidence="2" type="ORF">CDAR_489731</name>
</gene>
<organism evidence="2 3">
    <name type="scientific">Caerostris darwini</name>
    <dbReference type="NCBI Taxonomy" id="1538125"/>
    <lineage>
        <taxon>Eukaryota</taxon>
        <taxon>Metazoa</taxon>
        <taxon>Ecdysozoa</taxon>
        <taxon>Arthropoda</taxon>
        <taxon>Chelicerata</taxon>
        <taxon>Arachnida</taxon>
        <taxon>Araneae</taxon>
        <taxon>Araneomorphae</taxon>
        <taxon>Entelegynae</taxon>
        <taxon>Araneoidea</taxon>
        <taxon>Araneidae</taxon>
        <taxon>Caerostris</taxon>
    </lineage>
</organism>